<dbReference type="SUPFAM" id="SSF52540">
    <property type="entry name" value="P-loop containing nucleoside triphosphate hydrolases"/>
    <property type="match status" value="1"/>
</dbReference>
<accession>A0ABS9VHE7</accession>
<dbReference type="PANTHER" id="PTHR43788">
    <property type="entry name" value="DNA2/NAM7 HELICASE FAMILY MEMBER"/>
    <property type="match status" value="1"/>
</dbReference>
<sequence>MPLHRDLIYIDHKDVTDRVKHFRYGGGKCHVVFKNGEKEYAYSKDRAVIIKTALSKDGAFQIFQYLKEIAEAIGLKNDRDESILAKSYGSISHIPNDSILSFFLNGSLPSEIDTSNEAIVFPFGFNSSQKAATNLAFSNKLSIIEGPPGTGKTQTILNIIANAVMTGKSVAVVSSNNAATRNVYEKLEKYGLEFIAAPLGKAEYKKNFIDNQEALPDLSEFYLTPKQQEKLNKQVVALGSQLSDFLEKKNRLALLKMEIENTVTEYQHFRKIYQLEPVYIPNHLDHLFR</sequence>
<dbReference type="InterPro" id="IPR027417">
    <property type="entry name" value="P-loop_NTPase"/>
</dbReference>
<dbReference type="EMBL" id="JAKZGO010000037">
    <property type="protein sequence ID" value="MCH7415867.1"/>
    <property type="molecule type" value="Genomic_DNA"/>
</dbReference>
<feature type="domain" description="DNA2/NAM7 helicase helicase" evidence="1">
    <location>
        <begin position="125"/>
        <end position="189"/>
    </location>
</feature>
<evidence type="ECO:0000313" key="2">
    <source>
        <dbReference type="EMBL" id="MCH7415867.1"/>
    </source>
</evidence>
<reference evidence="2" key="1">
    <citation type="submission" date="2022-03" db="EMBL/GenBank/DDBJ databases">
        <title>De novo assembled genomes of Belliella spp. (Cyclobacteriaceae) strains.</title>
        <authorList>
            <person name="Szabo A."/>
            <person name="Korponai K."/>
            <person name="Felfoldi T."/>
        </authorList>
    </citation>
    <scope>NUCLEOTIDE SEQUENCE</scope>
    <source>
        <strain evidence="2">DSM 111903</strain>
    </source>
</reference>
<gene>
    <name evidence="2" type="ORF">MM213_20370</name>
</gene>
<proteinExistence type="predicted"/>
<dbReference type="InterPro" id="IPR041677">
    <property type="entry name" value="DNA2/NAM7_AAA_11"/>
</dbReference>
<dbReference type="Gene3D" id="3.40.50.300">
    <property type="entry name" value="P-loop containing nucleotide triphosphate hydrolases"/>
    <property type="match status" value="1"/>
</dbReference>
<protein>
    <submittedName>
        <fullName evidence="2">AAA family ATPase</fullName>
    </submittedName>
</protein>
<comment type="caution">
    <text evidence="2">The sequence shown here is derived from an EMBL/GenBank/DDBJ whole genome shotgun (WGS) entry which is preliminary data.</text>
</comment>
<organism evidence="2 3">
    <name type="scientific">Belliella alkalica</name>
    <dbReference type="NCBI Taxonomy" id="1730871"/>
    <lineage>
        <taxon>Bacteria</taxon>
        <taxon>Pseudomonadati</taxon>
        <taxon>Bacteroidota</taxon>
        <taxon>Cytophagia</taxon>
        <taxon>Cytophagales</taxon>
        <taxon>Cyclobacteriaceae</taxon>
        <taxon>Belliella</taxon>
    </lineage>
</organism>
<name>A0ABS9VHE7_9BACT</name>
<dbReference type="InterPro" id="IPR050534">
    <property type="entry name" value="Coronavir_polyprotein_1ab"/>
</dbReference>
<evidence type="ECO:0000259" key="1">
    <source>
        <dbReference type="Pfam" id="PF13086"/>
    </source>
</evidence>
<dbReference type="Pfam" id="PF13086">
    <property type="entry name" value="AAA_11"/>
    <property type="match status" value="1"/>
</dbReference>
<keyword evidence="3" id="KW-1185">Reference proteome</keyword>
<dbReference type="RefSeq" id="WP_241414727.1">
    <property type="nucleotide sequence ID" value="NZ_JAKZGO010000037.1"/>
</dbReference>
<dbReference type="Proteomes" id="UP001165430">
    <property type="component" value="Unassembled WGS sequence"/>
</dbReference>
<dbReference type="PANTHER" id="PTHR43788:SF8">
    <property type="entry name" value="DNA-BINDING PROTEIN SMUBP-2"/>
    <property type="match status" value="1"/>
</dbReference>
<evidence type="ECO:0000313" key="3">
    <source>
        <dbReference type="Proteomes" id="UP001165430"/>
    </source>
</evidence>